<reference evidence="3 4" key="1">
    <citation type="journal article" date="2019" name="Int. J. Syst. Evol. Microbiol.">
        <title>The Global Catalogue of Microorganisms (GCM) 10K type strain sequencing project: providing services to taxonomists for standard genome sequencing and annotation.</title>
        <authorList>
            <consortium name="The Broad Institute Genomics Platform"/>
            <consortium name="The Broad Institute Genome Sequencing Center for Infectious Disease"/>
            <person name="Wu L."/>
            <person name="Ma J."/>
        </authorList>
    </citation>
    <scope>NUCLEOTIDE SEQUENCE [LARGE SCALE GENOMIC DNA]</scope>
    <source>
        <strain evidence="3 4">JCM 14603</strain>
    </source>
</reference>
<feature type="region of interest" description="Disordered" evidence="1">
    <location>
        <begin position="41"/>
        <end position="81"/>
    </location>
</feature>
<evidence type="ECO:0000256" key="2">
    <source>
        <dbReference type="SAM" id="SignalP"/>
    </source>
</evidence>
<feature type="compositionally biased region" description="Low complexity" evidence="1">
    <location>
        <begin position="57"/>
        <end position="81"/>
    </location>
</feature>
<name>A0ABN1HLL0_9SPHN</name>
<feature type="signal peptide" evidence="2">
    <location>
        <begin position="1"/>
        <end position="18"/>
    </location>
</feature>
<protein>
    <submittedName>
        <fullName evidence="3">Uncharacterized protein</fullName>
    </submittedName>
</protein>
<feature type="chain" id="PRO_5045075316" evidence="2">
    <location>
        <begin position="19"/>
        <end position="81"/>
    </location>
</feature>
<proteinExistence type="predicted"/>
<evidence type="ECO:0000313" key="4">
    <source>
        <dbReference type="Proteomes" id="UP001500238"/>
    </source>
</evidence>
<accession>A0ABN1HLL0</accession>
<organism evidence="3 4">
    <name type="scientific">Sphingomonas insulae</name>
    <dbReference type="NCBI Taxonomy" id="424800"/>
    <lineage>
        <taxon>Bacteria</taxon>
        <taxon>Pseudomonadati</taxon>
        <taxon>Pseudomonadota</taxon>
        <taxon>Alphaproteobacteria</taxon>
        <taxon>Sphingomonadales</taxon>
        <taxon>Sphingomonadaceae</taxon>
        <taxon>Sphingomonas</taxon>
    </lineage>
</organism>
<comment type="caution">
    <text evidence="3">The sequence shown here is derived from an EMBL/GenBank/DDBJ whole genome shotgun (WGS) entry which is preliminary data.</text>
</comment>
<dbReference type="Proteomes" id="UP001500238">
    <property type="component" value="Unassembled WGS sequence"/>
</dbReference>
<evidence type="ECO:0000256" key="1">
    <source>
        <dbReference type="SAM" id="MobiDB-lite"/>
    </source>
</evidence>
<dbReference type="RefSeq" id="WP_163957391.1">
    <property type="nucleotide sequence ID" value="NZ_BAAAES010000001.1"/>
</dbReference>
<sequence length="81" mass="7837">MKTITLAPALALATLGLAACGPKTDAGNNTVATDTLTLNEEGDAGLGNSDALDVNRTDTAPGNDAAAAGEPASAPAEGNTR</sequence>
<keyword evidence="2" id="KW-0732">Signal</keyword>
<evidence type="ECO:0000313" key="3">
    <source>
        <dbReference type="EMBL" id="GAA0657984.1"/>
    </source>
</evidence>
<dbReference type="PROSITE" id="PS51257">
    <property type="entry name" value="PROKAR_LIPOPROTEIN"/>
    <property type="match status" value="1"/>
</dbReference>
<keyword evidence="4" id="KW-1185">Reference proteome</keyword>
<gene>
    <name evidence="3" type="ORF">GCM10009102_02750</name>
</gene>
<dbReference type="EMBL" id="BAAAES010000001">
    <property type="protein sequence ID" value="GAA0657984.1"/>
    <property type="molecule type" value="Genomic_DNA"/>
</dbReference>